<organism evidence="1 2">
    <name type="scientific">Trichinella britovi</name>
    <name type="common">Parasitic roundworm</name>
    <dbReference type="NCBI Taxonomy" id="45882"/>
    <lineage>
        <taxon>Eukaryota</taxon>
        <taxon>Metazoa</taxon>
        <taxon>Ecdysozoa</taxon>
        <taxon>Nematoda</taxon>
        <taxon>Enoplea</taxon>
        <taxon>Dorylaimia</taxon>
        <taxon>Trichinellida</taxon>
        <taxon>Trichinellidae</taxon>
        <taxon>Trichinella</taxon>
    </lineage>
</organism>
<evidence type="ECO:0000313" key="2">
    <source>
        <dbReference type="Proteomes" id="UP000054653"/>
    </source>
</evidence>
<accession>A0A0V1C7A5</accession>
<dbReference type="AlphaFoldDB" id="A0A0V1C7A5"/>
<dbReference type="Proteomes" id="UP000054653">
    <property type="component" value="Unassembled WGS sequence"/>
</dbReference>
<proteinExistence type="predicted"/>
<name>A0A0V1C7A5_TRIBR</name>
<evidence type="ECO:0000313" key="1">
    <source>
        <dbReference type="EMBL" id="KRY45178.1"/>
    </source>
</evidence>
<sequence>MTLSIVYLVVVSANELVCICGDVDDLLIRRISFVNNGWRELKETIGQLKILHLPITFGVSEKRLRVQMLDKMRRDTPPG</sequence>
<reference evidence="1 2" key="1">
    <citation type="submission" date="2015-01" db="EMBL/GenBank/DDBJ databases">
        <title>Evolution of Trichinella species and genotypes.</title>
        <authorList>
            <person name="Korhonen P.K."/>
            <person name="Edoardo P."/>
            <person name="Giuseppe L.R."/>
            <person name="Gasser R.B."/>
        </authorList>
    </citation>
    <scope>NUCLEOTIDE SEQUENCE [LARGE SCALE GENOMIC DNA]</scope>
    <source>
        <strain evidence="1">ISS120</strain>
    </source>
</reference>
<gene>
    <name evidence="1" type="ORF">T03_11748</name>
</gene>
<protein>
    <submittedName>
        <fullName evidence="1">Uncharacterized protein</fullName>
    </submittedName>
</protein>
<dbReference type="EMBL" id="JYDI01000398">
    <property type="protein sequence ID" value="KRY45178.1"/>
    <property type="molecule type" value="Genomic_DNA"/>
</dbReference>
<keyword evidence="2" id="KW-1185">Reference proteome</keyword>
<comment type="caution">
    <text evidence="1">The sequence shown here is derived from an EMBL/GenBank/DDBJ whole genome shotgun (WGS) entry which is preliminary data.</text>
</comment>